<evidence type="ECO:0000313" key="3">
    <source>
        <dbReference type="EMBL" id="PVV04447.1"/>
    </source>
</evidence>
<dbReference type="PANTHER" id="PTHR13847">
    <property type="entry name" value="SARCOSINE DEHYDROGENASE-RELATED"/>
    <property type="match status" value="1"/>
</dbReference>
<dbReference type="Proteomes" id="UP000245609">
    <property type="component" value="Unassembled WGS sequence"/>
</dbReference>
<name>A0A2T9ZIW2_9FUNG</name>
<feature type="region of interest" description="Disordered" evidence="1">
    <location>
        <begin position="1"/>
        <end position="23"/>
    </location>
</feature>
<dbReference type="SUPFAM" id="SSF51905">
    <property type="entry name" value="FAD/NAD(P)-binding domain"/>
    <property type="match status" value="1"/>
</dbReference>
<dbReference type="Gene3D" id="3.50.50.60">
    <property type="entry name" value="FAD/NAD(P)-binding domain"/>
    <property type="match status" value="1"/>
</dbReference>
<dbReference type="STRING" id="133381.A0A2T9ZIW2"/>
<dbReference type="AlphaFoldDB" id="A0A2T9ZIW2"/>
<protein>
    <recommendedName>
        <fullName evidence="2">FAD dependent oxidoreductase domain-containing protein</fullName>
    </recommendedName>
</protein>
<sequence>MRLFTKDPGRPSKNPSASGWLDENPLKYHKHSEKLPPYSDIVIIGSGFSGASTAYHLLVDERTRLDSQPSSAGEKQQPVKSVTMLEAREACGGATGRNGGHLIPANYRDFIDDSKATKDPEAVAATRIFEQLGAEEVARFIRENNVDCEFRFEGNLELYTTQADFDYALENVKVAKSWGLGGQRIFSRSELVDMFGNETTAVGGIMIPGGQVFPARFIWFLLYKAMSCGLQLYTHYPVVKVTQASPLEKSESLRHLRSIGAQAPSSTDVLWKVETENGESIITHKVVHGTNAYASHLLPSFRSHIFPVRAQVLSLAENVTSHKLWPFGLSLRHGAEYAIQRNFPHGRLILGGRRSSSPSLEVDTADDSVVNNNVACGLRTTVSYPEFSYLGNRPESYYNSREWTGIMGYSDDLHPFIGPVVQSNSEIVPGQYILAGFTGHGMPKCFRCGREIARLISSSYKSSSTSSQPNSADRAPIVTTKDILSLSSSLNPNPENVVPDSKWVWNLNDYSIPSSSGEQLANSSLLIDFPLVRTMVVTPERIRTIKTDSWHYRNLIPSSPYAKL</sequence>
<feature type="domain" description="FAD dependent oxidoreductase" evidence="2">
    <location>
        <begin position="40"/>
        <end position="455"/>
    </location>
</feature>
<dbReference type="InterPro" id="IPR006076">
    <property type="entry name" value="FAD-dep_OxRdtase"/>
</dbReference>
<reference evidence="3 4" key="1">
    <citation type="journal article" date="2018" name="MBio">
        <title>Comparative Genomics Reveals the Core Gene Toolbox for the Fungus-Insect Symbiosis.</title>
        <authorList>
            <person name="Wang Y."/>
            <person name="Stata M."/>
            <person name="Wang W."/>
            <person name="Stajich J.E."/>
            <person name="White M.M."/>
            <person name="Moncalvo J.M."/>
        </authorList>
    </citation>
    <scope>NUCLEOTIDE SEQUENCE [LARGE SCALE GENOMIC DNA]</scope>
    <source>
        <strain evidence="3 4">SC-DP-2</strain>
    </source>
</reference>
<dbReference type="EMBL" id="MBFS01000123">
    <property type="protein sequence ID" value="PVV04447.1"/>
    <property type="molecule type" value="Genomic_DNA"/>
</dbReference>
<dbReference type="InterPro" id="IPR036188">
    <property type="entry name" value="FAD/NAD-bd_sf"/>
</dbReference>
<proteinExistence type="predicted"/>
<dbReference type="Gene3D" id="3.30.9.10">
    <property type="entry name" value="D-Amino Acid Oxidase, subunit A, domain 2"/>
    <property type="match status" value="1"/>
</dbReference>
<gene>
    <name evidence="3" type="ORF">BB560_001056</name>
</gene>
<evidence type="ECO:0000259" key="2">
    <source>
        <dbReference type="Pfam" id="PF01266"/>
    </source>
</evidence>
<comment type="caution">
    <text evidence="3">The sequence shown here is derived from an EMBL/GenBank/DDBJ whole genome shotgun (WGS) entry which is preliminary data.</text>
</comment>
<accession>A0A2T9ZIW2</accession>
<dbReference type="GO" id="GO:0005737">
    <property type="term" value="C:cytoplasm"/>
    <property type="evidence" value="ECO:0007669"/>
    <property type="project" value="TreeGrafter"/>
</dbReference>
<dbReference type="PANTHER" id="PTHR13847:SF260">
    <property type="entry name" value="FAD DEPENDENT OXIDOREDUCTASE DOMAIN-CONTAINING PROTEIN"/>
    <property type="match status" value="1"/>
</dbReference>
<evidence type="ECO:0000256" key="1">
    <source>
        <dbReference type="SAM" id="MobiDB-lite"/>
    </source>
</evidence>
<dbReference type="OrthoDB" id="429143at2759"/>
<evidence type="ECO:0000313" key="4">
    <source>
        <dbReference type="Proteomes" id="UP000245609"/>
    </source>
</evidence>
<organism evidence="3 4">
    <name type="scientific">Smittium megazygosporum</name>
    <dbReference type="NCBI Taxonomy" id="133381"/>
    <lineage>
        <taxon>Eukaryota</taxon>
        <taxon>Fungi</taxon>
        <taxon>Fungi incertae sedis</taxon>
        <taxon>Zoopagomycota</taxon>
        <taxon>Kickxellomycotina</taxon>
        <taxon>Harpellomycetes</taxon>
        <taxon>Harpellales</taxon>
        <taxon>Legeriomycetaceae</taxon>
        <taxon>Smittium</taxon>
    </lineage>
</organism>
<keyword evidence="4" id="KW-1185">Reference proteome</keyword>
<feature type="compositionally biased region" description="Basic and acidic residues" evidence="1">
    <location>
        <begin position="1"/>
        <end position="10"/>
    </location>
</feature>
<dbReference type="Pfam" id="PF01266">
    <property type="entry name" value="DAO"/>
    <property type="match status" value="1"/>
</dbReference>